<dbReference type="EMBL" id="MK522038">
    <property type="protein sequence ID" value="QOR60554.1"/>
    <property type="molecule type" value="Genomic_DNA"/>
</dbReference>
<reference evidence="1" key="1">
    <citation type="submission" date="2019-02" db="EMBL/GenBank/DDBJ databases">
        <authorList>
            <person name="Bachy C."/>
            <person name="Yung C.-M."/>
            <person name="Roux S."/>
            <person name="Sullivan M.B."/>
            <person name="Worden A.Z."/>
        </authorList>
    </citation>
    <scope>NUCLEOTIDE SEQUENCE</scope>
    <source>
        <strain evidence="1">BII-V2</strain>
    </source>
</reference>
<organism evidence="1">
    <name type="scientific">Bathycoccus sp. RCC716 virus 2</name>
    <dbReference type="NCBI Taxonomy" id="2530039"/>
    <lineage>
        <taxon>Viruses</taxon>
        <taxon>Varidnaviria</taxon>
        <taxon>Bamfordvirae</taxon>
        <taxon>Nucleocytoviricota</taxon>
        <taxon>Megaviricetes</taxon>
        <taxon>Algavirales</taxon>
        <taxon>Phycodnaviridae</taxon>
        <taxon>Prasinovirus</taxon>
    </lineage>
</organism>
<name>A0A7S6SX87_9PHYC</name>
<evidence type="ECO:0000313" key="1">
    <source>
        <dbReference type="EMBL" id="QOR60554.1"/>
    </source>
</evidence>
<accession>A0A7S6SX87</accession>
<sequence>MFIDLRTTNDIDNPVSLDISYARRPLNIIPGKYITKRIRQLVYGVTGVNGKNSMVAEDAQRKSIEEGTGMPCPKSDHVRIHETTLEMTKKTKPYSGEDADFEWTEDFDGDQSFLDGKCRFLYNLKSIPETGGSQTRSLRCVYHFIKVQQKLIESGNLDKNTYFVNILEGEFCEQKMHLFDKLSNDRIYIGDLYNYFPWLNKKLQTIL</sequence>
<proteinExistence type="predicted"/>
<protein>
    <submittedName>
        <fullName evidence="1">Uncharacterized protein</fullName>
    </submittedName>
</protein>